<organism evidence="1 2">
    <name type="scientific">Brevibacillus phage Jenst</name>
    <dbReference type="NCBI Taxonomy" id="1691954"/>
    <lineage>
        <taxon>Viruses</taxon>
        <taxon>Duplodnaviria</taxon>
        <taxon>Heunggongvirae</taxon>
        <taxon>Uroviricota</taxon>
        <taxon>Caudoviricetes</taxon>
        <taxon>Jenstvirus</taxon>
        <taxon>Jenstvirus jenst</taxon>
    </lineage>
</organism>
<evidence type="ECO:0000313" key="1">
    <source>
        <dbReference type="EMBL" id="ALA07176.1"/>
    </source>
</evidence>
<dbReference type="GeneID" id="26625994"/>
<keyword evidence="2" id="KW-1185">Reference proteome</keyword>
<dbReference type="KEGG" id="vg:26625994"/>
<name>A0A0K2CN28_9CAUD</name>
<sequence>MAGTKMTLHRYGGVEFQHWAEQEIIVDDAYLALGRGLFIKLDHKYQMGTSQLDVFYNGMHLLKGGGYEEIDSTTIRLDLGTYEGDTPLAGRPVQLSSGDEIYIRTWKAEFGQGSGNIDELRFKQLEEEVRQARKFKDEDTSYPNLDTRLDSIERRTETKTMVFVLSRVFEGVAKFVMRFPYNGDITEVYASASNAGIADTVFQIEKCSQDSYDSPSPLWENIFNDNLTIDANERSSKTSDKPHSVAITKINKDDHFRINVVGLGKGIEGVTIELVVKLR</sequence>
<gene>
    <name evidence="1" type="ORF">JENST_46</name>
</gene>
<reference evidence="1 2" key="1">
    <citation type="journal article" date="2015" name="Genome Announc.">
        <title>Genome Sequences of Five Additional Brevibacillus laterosporus Bacteriophages.</title>
        <authorList>
            <person name="Merrill B.D."/>
            <person name="Berg J.A."/>
            <person name="Graves K.A."/>
            <person name="Ward A.T."/>
            <person name="Hilton J.A."/>
            <person name="Wake B.N."/>
            <person name="Grose J.H."/>
            <person name="Breakwell D.P."/>
            <person name="Burnett S.H."/>
        </authorList>
    </citation>
    <scope>NUCLEOTIDE SEQUENCE [LARGE SCALE GENOMIC DNA]</scope>
</reference>
<proteinExistence type="predicted"/>
<dbReference type="Proteomes" id="UP000208104">
    <property type="component" value="Segment"/>
</dbReference>
<dbReference type="EMBL" id="KT151955">
    <property type="protein sequence ID" value="ALA07176.1"/>
    <property type="molecule type" value="Genomic_DNA"/>
</dbReference>
<protein>
    <submittedName>
        <fullName evidence="1">Uncharacterized protein</fullName>
    </submittedName>
</protein>
<evidence type="ECO:0000313" key="2">
    <source>
        <dbReference type="Proteomes" id="UP000208104"/>
    </source>
</evidence>
<accession>A0A0K2CN28</accession>
<dbReference type="RefSeq" id="YP_009199107.1">
    <property type="nucleotide sequence ID" value="NC_028805.1"/>
</dbReference>
<dbReference type="OrthoDB" id="38819at10239"/>